<dbReference type="EMBL" id="AEJC01000255">
    <property type="protein sequence ID" value="EKX65965.1"/>
    <property type="molecule type" value="Genomic_DNA"/>
</dbReference>
<feature type="domain" description="Tox-REase-2" evidence="1">
    <location>
        <begin position="405"/>
        <end position="525"/>
    </location>
</feature>
<evidence type="ECO:0000313" key="2">
    <source>
        <dbReference type="EMBL" id="EKX65965.1"/>
    </source>
</evidence>
<sequence>MACPCQQIGSQGDFVRRTGGALDLRHQTANFVNASWSLVDLRDLIFDMVSVLSIELAEQAGMAGDDDAGRAFATVYKAAVKTVYESAGHAHQAMASGASALLKSAEDFLKQENKIAAELLGQSMAPGIGSQPSRPDCNQRASHHAEDLPEVVGETSWTDQYLLSQRFRGQQTKLRNVAKSWRAAAGIVSDAYWDSDAAWQTATLDQVGETADAVQGWFKVFIGKKVPPDEVGDDDTLIANLYAACKMLANACDAYADHIETALKRIPEESDPLFGEPLWGWEEPFFGGNGHDGGLHELVAGDMRISSLGNIPHALDQSKAQVKIPQPDEGGGLFPSLPPVFPPLIRTPLIVPVAYRPANGPRVQPIPPPTPPDPRFPLLTSSEQTNFQTWLNSLREGDISGGKPAEVAYQRRVAGYPEYEVPIPQGLSKNSTLMVDGFRDADGMAIEAKYVNDEKKCYRTLDELRTSHNTGKKDFLYGPDRNELQKYAAALKDPRNTEMRGVETVTNNQDSVAYWRVMMAAYGVKGYARYEP</sequence>
<dbReference type="Pfam" id="PF15646">
    <property type="entry name" value="Tox-REase-2"/>
    <property type="match status" value="1"/>
</dbReference>
<name>L1KZQ5_9ACTN</name>
<organism evidence="2 3">
    <name type="scientific">Streptomyces ipomoeae 91-03</name>
    <dbReference type="NCBI Taxonomy" id="698759"/>
    <lineage>
        <taxon>Bacteria</taxon>
        <taxon>Bacillati</taxon>
        <taxon>Actinomycetota</taxon>
        <taxon>Actinomycetes</taxon>
        <taxon>Kitasatosporales</taxon>
        <taxon>Streptomycetaceae</taxon>
        <taxon>Streptomyces</taxon>
    </lineage>
</organism>
<reference evidence="2 3" key="1">
    <citation type="submission" date="2012-11" db="EMBL/GenBank/DDBJ databases">
        <authorList>
            <person name="Huguet-Tapia J.C."/>
            <person name="Durkin A.S."/>
            <person name="Pettis G.S."/>
            <person name="Badger J.H."/>
        </authorList>
    </citation>
    <scope>NUCLEOTIDE SEQUENCE [LARGE SCALE GENOMIC DNA]</scope>
    <source>
        <strain evidence="2 3">91-03</strain>
    </source>
</reference>
<gene>
    <name evidence="2" type="ORF">STRIP9103_03438</name>
</gene>
<comment type="caution">
    <text evidence="2">The sequence shown here is derived from an EMBL/GenBank/DDBJ whole genome shotgun (WGS) entry which is preliminary data.</text>
</comment>
<dbReference type="InterPro" id="IPR028906">
    <property type="entry name" value="Tox-REase-2_dom"/>
</dbReference>
<evidence type="ECO:0000259" key="1">
    <source>
        <dbReference type="Pfam" id="PF15646"/>
    </source>
</evidence>
<dbReference type="Proteomes" id="UP000010411">
    <property type="component" value="Unassembled WGS sequence"/>
</dbReference>
<accession>L1KZQ5</accession>
<dbReference type="PATRIC" id="fig|698759.3.peg.3430"/>
<proteinExistence type="predicted"/>
<keyword evidence="3" id="KW-1185">Reference proteome</keyword>
<dbReference type="AlphaFoldDB" id="L1KZQ5"/>
<protein>
    <recommendedName>
        <fullName evidence="1">Tox-REase-2 domain-containing protein</fullName>
    </recommendedName>
</protein>
<evidence type="ECO:0000313" key="3">
    <source>
        <dbReference type="Proteomes" id="UP000010411"/>
    </source>
</evidence>